<protein>
    <submittedName>
        <fullName evidence="2">Uncharacterized protein</fullName>
    </submittedName>
</protein>
<reference evidence="2" key="1">
    <citation type="submission" date="2023-06" db="EMBL/GenBank/DDBJ databases">
        <title>Genome-scale phylogeny and comparative genomics of the fungal order Sordariales.</title>
        <authorList>
            <consortium name="Lawrence Berkeley National Laboratory"/>
            <person name="Hensen N."/>
            <person name="Bonometti L."/>
            <person name="Westerberg I."/>
            <person name="Brannstrom I.O."/>
            <person name="Guillou S."/>
            <person name="Cros-Aarteil S."/>
            <person name="Calhoun S."/>
            <person name="Haridas S."/>
            <person name="Kuo A."/>
            <person name="Mondo S."/>
            <person name="Pangilinan J."/>
            <person name="Riley R."/>
            <person name="Labutti K."/>
            <person name="Andreopoulos B."/>
            <person name="Lipzen A."/>
            <person name="Chen C."/>
            <person name="Yanf M."/>
            <person name="Daum C."/>
            <person name="Ng V."/>
            <person name="Clum A."/>
            <person name="Steindorff A."/>
            <person name="Ohm R."/>
            <person name="Martin F."/>
            <person name="Silar P."/>
            <person name="Natvig D."/>
            <person name="Lalanne C."/>
            <person name="Gautier V."/>
            <person name="Ament-Velasquez S.L."/>
            <person name="Kruys A."/>
            <person name="Hutchinson M.I."/>
            <person name="Powell A.J."/>
            <person name="Barry K."/>
            <person name="Miller A.N."/>
            <person name="Grigoriev I.V."/>
            <person name="Debuchy R."/>
            <person name="Gladieux P."/>
            <person name="Thoren M.H."/>
            <person name="Johannesson H."/>
        </authorList>
    </citation>
    <scope>NUCLEOTIDE SEQUENCE</scope>
    <source>
        <strain evidence="2">CBS 606.72</strain>
    </source>
</reference>
<proteinExistence type="predicted"/>
<comment type="caution">
    <text evidence="2">The sequence shown here is derived from an EMBL/GenBank/DDBJ whole genome shotgun (WGS) entry which is preliminary data.</text>
</comment>
<keyword evidence="1" id="KW-1133">Transmembrane helix</keyword>
<feature type="transmembrane region" description="Helical" evidence="1">
    <location>
        <begin position="111"/>
        <end position="134"/>
    </location>
</feature>
<evidence type="ECO:0000256" key="1">
    <source>
        <dbReference type="SAM" id="Phobius"/>
    </source>
</evidence>
<keyword evidence="3" id="KW-1185">Reference proteome</keyword>
<organism evidence="2 3">
    <name type="scientific">Immersiella caudata</name>
    <dbReference type="NCBI Taxonomy" id="314043"/>
    <lineage>
        <taxon>Eukaryota</taxon>
        <taxon>Fungi</taxon>
        <taxon>Dikarya</taxon>
        <taxon>Ascomycota</taxon>
        <taxon>Pezizomycotina</taxon>
        <taxon>Sordariomycetes</taxon>
        <taxon>Sordariomycetidae</taxon>
        <taxon>Sordariales</taxon>
        <taxon>Lasiosphaeriaceae</taxon>
        <taxon>Immersiella</taxon>
    </lineage>
</organism>
<accession>A0AA39U5B3</accession>
<evidence type="ECO:0000313" key="2">
    <source>
        <dbReference type="EMBL" id="KAK0611369.1"/>
    </source>
</evidence>
<dbReference type="EMBL" id="JAULSU010000007">
    <property type="protein sequence ID" value="KAK0611369.1"/>
    <property type="molecule type" value="Genomic_DNA"/>
</dbReference>
<keyword evidence="1" id="KW-0812">Transmembrane</keyword>
<keyword evidence="1" id="KW-0472">Membrane</keyword>
<evidence type="ECO:0000313" key="3">
    <source>
        <dbReference type="Proteomes" id="UP001175000"/>
    </source>
</evidence>
<gene>
    <name evidence="2" type="ORF">B0T14DRAFT_326694</name>
</gene>
<dbReference type="Proteomes" id="UP001175000">
    <property type="component" value="Unassembled WGS sequence"/>
</dbReference>
<feature type="transmembrane region" description="Helical" evidence="1">
    <location>
        <begin position="46"/>
        <end position="70"/>
    </location>
</feature>
<dbReference type="AlphaFoldDB" id="A0AA39U5B3"/>
<name>A0AA39U5B3_9PEZI</name>
<sequence length="598" mass="66332">MVFSQITQPNSSYLTWTKFAYPHAENGPVPAFSVSMEWSRYIQSGYTMMAGLIVVNITAIFIASGLWIYLRGSRTGNRVNDISISLWNNREATHMSVIDTLYYSRDALRKWWYYPLVTALLGAWAASVLAGIFLPPKVFLGNAAPVNPTSIYVPLDMRYLNNSDEQLLFGTYALNVDPYLRAAGAAFIATDDVRRQVELEKPISLGNWTGPDPVDRKKQRVEPIQRFNYGYNISGAKLGLQRLPKLQLRVMGSCMTDYTWFDATRAGGLYFDAYQSPWKKAGDLDTVSASCPAPSARFKSQKLTIPPDHQGNRSWAIIPSTVDRLSYTSSRDPWYSTKAFDKSEIARLNLTDTFGMNFIVAPGRPVLSCWQSDLWYWGDEGSQKSSNIVNLQALVGKDLLSDAMVELLQRYFTAPVAYNLGFSLQGSALQSSKTTVGKIFDAGASSIYKDLHYVILSSYIATENTLTDTTLYSNQTTTGGVDKVNLPNLAFDASGKHPRPGVEEFVVFSNNVVALSLTTAVLIPVLTLGSWLLMHLMLGLTPLKMAAAMESVELFKAVKNHYGEPTVHLTEKGAPKWTFALSRAEREHHGCGQSVSVP</sequence>